<protein>
    <submittedName>
        <fullName evidence="2">Multiple antibiotic resistance protein marR</fullName>
    </submittedName>
</protein>
<dbReference type="PROSITE" id="PS50995">
    <property type="entry name" value="HTH_MARR_2"/>
    <property type="match status" value="1"/>
</dbReference>
<dbReference type="GO" id="GO:0006950">
    <property type="term" value="P:response to stress"/>
    <property type="evidence" value="ECO:0007669"/>
    <property type="project" value="TreeGrafter"/>
</dbReference>
<evidence type="ECO:0000259" key="1">
    <source>
        <dbReference type="PROSITE" id="PS50995"/>
    </source>
</evidence>
<dbReference type="Gene3D" id="1.10.10.10">
    <property type="entry name" value="Winged helix-like DNA-binding domain superfamily/Winged helix DNA-binding domain"/>
    <property type="match status" value="1"/>
</dbReference>
<keyword evidence="3" id="KW-1185">Reference proteome</keyword>
<dbReference type="Proteomes" id="UP000254575">
    <property type="component" value="Unassembled WGS sequence"/>
</dbReference>
<dbReference type="InterPro" id="IPR036390">
    <property type="entry name" value="WH_DNA-bd_sf"/>
</dbReference>
<dbReference type="InterPro" id="IPR000835">
    <property type="entry name" value="HTH_MarR-typ"/>
</dbReference>
<dbReference type="PANTHER" id="PTHR33164:SF43">
    <property type="entry name" value="HTH-TYPE TRANSCRIPTIONAL REPRESSOR YETL"/>
    <property type="match status" value="1"/>
</dbReference>
<dbReference type="Pfam" id="PF12802">
    <property type="entry name" value="MarR_2"/>
    <property type="match status" value="1"/>
</dbReference>
<dbReference type="InterPro" id="IPR039422">
    <property type="entry name" value="MarR/SlyA-like"/>
</dbReference>
<sequence length="171" mass="20192">MIDLSLQSFEDALKNIREHIPDYDYQPGTLLNFRLLQTLSRAAYHYYDTWLAQYDMSTLEYFTLTLLYGSLRGYLTPSEISDILSITRTGATRLGDRLVSTEWVVREISAEDRRSVKLRITEEGRKLMEQITPQLSEVRKHMWQDLSEEEIQIMERGIRKLIQRLENTPFP</sequence>
<organism evidence="2 3">
    <name type="scientific">Suttonella indologenes</name>
    <dbReference type="NCBI Taxonomy" id="13276"/>
    <lineage>
        <taxon>Bacteria</taxon>
        <taxon>Pseudomonadati</taxon>
        <taxon>Pseudomonadota</taxon>
        <taxon>Gammaproteobacteria</taxon>
        <taxon>Cardiobacteriales</taxon>
        <taxon>Cardiobacteriaceae</taxon>
        <taxon>Suttonella</taxon>
    </lineage>
</organism>
<dbReference type="SUPFAM" id="SSF46785">
    <property type="entry name" value="Winged helix' DNA-binding domain"/>
    <property type="match status" value="1"/>
</dbReference>
<dbReference type="PANTHER" id="PTHR33164">
    <property type="entry name" value="TRANSCRIPTIONAL REGULATOR, MARR FAMILY"/>
    <property type="match status" value="1"/>
</dbReference>
<dbReference type="EMBL" id="UHIA01000003">
    <property type="protein sequence ID" value="SUO92023.1"/>
    <property type="molecule type" value="Genomic_DNA"/>
</dbReference>
<evidence type="ECO:0000313" key="2">
    <source>
        <dbReference type="EMBL" id="SUO92023.1"/>
    </source>
</evidence>
<dbReference type="SMART" id="SM00347">
    <property type="entry name" value="HTH_MARR"/>
    <property type="match status" value="1"/>
</dbReference>
<proteinExistence type="predicted"/>
<dbReference type="InterPro" id="IPR036388">
    <property type="entry name" value="WH-like_DNA-bd_sf"/>
</dbReference>
<dbReference type="GO" id="GO:0003700">
    <property type="term" value="F:DNA-binding transcription factor activity"/>
    <property type="evidence" value="ECO:0007669"/>
    <property type="project" value="InterPro"/>
</dbReference>
<feature type="domain" description="HTH marR-type" evidence="1">
    <location>
        <begin position="32"/>
        <end position="163"/>
    </location>
</feature>
<dbReference type="OrthoDB" id="5947517at2"/>
<dbReference type="RefSeq" id="WP_115217659.1">
    <property type="nucleotide sequence ID" value="NZ_UHIA01000003.1"/>
</dbReference>
<dbReference type="PRINTS" id="PR00598">
    <property type="entry name" value="HTHMARR"/>
</dbReference>
<evidence type="ECO:0000313" key="3">
    <source>
        <dbReference type="Proteomes" id="UP000254575"/>
    </source>
</evidence>
<accession>A0A380MJX6</accession>
<name>A0A380MJX6_9GAMM</name>
<gene>
    <name evidence="2" type="primary">marR</name>
    <name evidence="2" type="ORF">NCTC10717_00354</name>
</gene>
<dbReference type="AlphaFoldDB" id="A0A380MJX6"/>
<reference evidence="2 3" key="1">
    <citation type="submission" date="2018-06" db="EMBL/GenBank/DDBJ databases">
        <authorList>
            <consortium name="Pathogen Informatics"/>
            <person name="Doyle S."/>
        </authorList>
    </citation>
    <scope>NUCLEOTIDE SEQUENCE [LARGE SCALE GENOMIC DNA]</scope>
    <source>
        <strain evidence="2 3">NCTC10717</strain>
    </source>
</reference>